<dbReference type="Proteomes" id="UP000464865">
    <property type="component" value="Chromosome M15-12"/>
</dbReference>
<sequence>MIDQYGPHVQMGTLAEQMAARYQKDTNLELESHLAHYMEEVEVNIKADSFDHIGFMNKISGRLTTTLAGTIDPRRRDFLQAVVIALQDRVDRHPFDVAVGNT</sequence>
<gene>
    <name evidence="1" type="ORF">G3A56_19960</name>
</gene>
<organism evidence="1 2">
    <name type="scientific">Rhizobium oryzihabitans</name>
    <dbReference type="NCBI Taxonomy" id="2267833"/>
    <lineage>
        <taxon>Bacteria</taxon>
        <taxon>Pseudomonadati</taxon>
        <taxon>Pseudomonadota</taxon>
        <taxon>Alphaproteobacteria</taxon>
        <taxon>Hyphomicrobiales</taxon>
        <taxon>Rhizobiaceae</taxon>
        <taxon>Rhizobium/Agrobacterium group</taxon>
        <taxon>Rhizobium</taxon>
    </lineage>
</organism>
<dbReference type="AlphaFoldDB" id="A0A7L5BN00"/>
<accession>A0A7L5BN00</accession>
<name>A0A7L5BN00_9HYPH</name>
<keyword evidence="2" id="KW-1185">Reference proteome</keyword>
<reference evidence="1 2" key="1">
    <citation type="submission" date="2020-02" db="EMBL/GenBank/DDBJ databases">
        <title>Plant-Promoting Endophytic Bacterium Rhizobium oryzihabitans sp. nov., Isolated from the Root of Rice.</title>
        <authorList>
            <person name="zhao J."/>
            <person name="Zhang G."/>
        </authorList>
    </citation>
    <scope>NUCLEOTIDE SEQUENCE [LARGE SCALE GENOMIC DNA]</scope>
    <source>
        <strain evidence="1 2">M15</strain>
    </source>
</reference>
<evidence type="ECO:0000313" key="2">
    <source>
        <dbReference type="Proteomes" id="UP000464865"/>
    </source>
</evidence>
<evidence type="ECO:0000313" key="1">
    <source>
        <dbReference type="EMBL" id="QIB40191.1"/>
    </source>
</evidence>
<dbReference type="KEGG" id="roy:G3A56_19960"/>
<dbReference type="EMBL" id="CP048635">
    <property type="protein sequence ID" value="QIB40191.1"/>
    <property type="molecule type" value="Genomic_DNA"/>
</dbReference>
<protein>
    <submittedName>
        <fullName evidence="1">Uncharacterized protein</fullName>
    </submittedName>
</protein>
<proteinExistence type="predicted"/>
<dbReference type="RefSeq" id="WP_082185420.1">
    <property type="nucleotide sequence ID" value="NZ_CP048635.1"/>
</dbReference>